<evidence type="ECO:0000256" key="5">
    <source>
        <dbReference type="ARBA" id="ARBA00023157"/>
    </source>
</evidence>
<dbReference type="SMART" id="SM00409">
    <property type="entry name" value="IG"/>
    <property type="match status" value="1"/>
</dbReference>
<feature type="compositionally biased region" description="Basic residues" evidence="6">
    <location>
        <begin position="315"/>
        <end position="330"/>
    </location>
</feature>
<evidence type="ECO:0000313" key="10">
    <source>
        <dbReference type="EMBL" id="KAK1330860.1"/>
    </source>
</evidence>
<keyword evidence="7" id="KW-1133">Transmembrane helix</keyword>
<protein>
    <recommendedName>
        <fullName evidence="9">Immunoglobulin domain-containing protein</fullName>
    </recommendedName>
</protein>
<dbReference type="InterPro" id="IPR013106">
    <property type="entry name" value="Ig_V-set"/>
</dbReference>
<keyword evidence="2 7" id="KW-0812">Transmembrane</keyword>
<accession>A0AA40HHJ9</accession>
<dbReference type="SUPFAM" id="SSF48726">
    <property type="entry name" value="Immunoglobulin"/>
    <property type="match status" value="1"/>
</dbReference>
<feature type="compositionally biased region" description="Low complexity" evidence="6">
    <location>
        <begin position="297"/>
        <end position="308"/>
    </location>
</feature>
<dbReference type="PANTHER" id="PTHR11860:SF98">
    <property type="entry name" value="IMMUNOGLOBULIN V-SET DOMAIN-CONTAINING PROTEIN"/>
    <property type="match status" value="1"/>
</dbReference>
<evidence type="ECO:0000256" key="1">
    <source>
        <dbReference type="ARBA" id="ARBA00004370"/>
    </source>
</evidence>
<evidence type="ECO:0000256" key="6">
    <source>
        <dbReference type="SAM" id="MobiDB-lite"/>
    </source>
</evidence>
<evidence type="ECO:0000313" key="11">
    <source>
        <dbReference type="Proteomes" id="UP001177744"/>
    </source>
</evidence>
<gene>
    <name evidence="10" type="ORF">QTO34_008802</name>
</gene>
<evidence type="ECO:0000256" key="2">
    <source>
        <dbReference type="ARBA" id="ARBA00022692"/>
    </source>
</evidence>
<dbReference type="Pfam" id="PF07686">
    <property type="entry name" value="V-set"/>
    <property type="match status" value="1"/>
</dbReference>
<dbReference type="GO" id="GO:0004888">
    <property type="term" value="F:transmembrane signaling receptor activity"/>
    <property type="evidence" value="ECO:0007669"/>
    <property type="project" value="TreeGrafter"/>
</dbReference>
<feature type="region of interest" description="Disordered" evidence="6">
    <location>
        <begin position="253"/>
        <end position="344"/>
    </location>
</feature>
<feature type="domain" description="Immunoglobulin" evidence="9">
    <location>
        <begin position="32"/>
        <end position="133"/>
    </location>
</feature>
<keyword evidence="5" id="KW-1015">Disulfide bond</keyword>
<dbReference type="InterPro" id="IPR050671">
    <property type="entry name" value="CD300_family_receptors"/>
</dbReference>
<name>A0AA40HHJ9_CNENI</name>
<evidence type="ECO:0000256" key="7">
    <source>
        <dbReference type="SAM" id="Phobius"/>
    </source>
</evidence>
<sequence length="370" mass="40763">MWVLPPLLLLIVPGRRCELGFRFAGCFSMTGPWSVSGPRGGSATIQCHYDPGWESYSKWWCRGEAWGSCDTLLKTTGSDWMVRSGRMSIQDNHWRHMFTVTIEELRASDQDVYWCGIEKSGTDMGHQVRVYVGPDSKLDCICVTNTARPVSTNMAELMLTHAALPVTTHPAELETTDMTELTSPYPAVSVTATASVSLAASPPIAQSSNSSLALTRSLTRFLLCNLHVVLLTVIKVPLLGGLLCALMWLSRSQGTPRGNNPSSQETAVPTPSRPSPGTSRTPCRLIRGPQHHHHRPAATTTTATTTTTTPPPPPHRYHHHHHHHHHHHRPTAATTTTLQPPPTGGVRGLLTHLLLHWNLLENHLSIDDQR</sequence>
<evidence type="ECO:0000256" key="4">
    <source>
        <dbReference type="ARBA" id="ARBA00023136"/>
    </source>
</evidence>
<dbReference type="InterPro" id="IPR003599">
    <property type="entry name" value="Ig_sub"/>
</dbReference>
<proteinExistence type="predicted"/>
<keyword evidence="4 7" id="KW-0472">Membrane</keyword>
<dbReference type="PANTHER" id="PTHR11860">
    <property type="entry name" value="POLYMERIC-IMMUNOGLOBULIN RECEPTOR"/>
    <property type="match status" value="1"/>
</dbReference>
<dbReference type="InterPro" id="IPR013783">
    <property type="entry name" value="Ig-like_fold"/>
</dbReference>
<keyword evidence="11" id="KW-1185">Reference proteome</keyword>
<dbReference type="CDD" id="cd05716">
    <property type="entry name" value="IgV_pIgR_like"/>
    <property type="match status" value="1"/>
</dbReference>
<comment type="subcellular location">
    <subcellularLocation>
        <location evidence="1">Membrane</location>
    </subcellularLocation>
</comment>
<keyword evidence="3 8" id="KW-0732">Signal</keyword>
<feature type="chain" id="PRO_5041202583" description="Immunoglobulin domain-containing protein" evidence="8">
    <location>
        <begin position="18"/>
        <end position="370"/>
    </location>
</feature>
<organism evidence="10 11">
    <name type="scientific">Cnephaeus nilssonii</name>
    <name type="common">Northern bat</name>
    <name type="synonym">Eptesicus nilssonii</name>
    <dbReference type="NCBI Taxonomy" id="3371016"/>
    <lineage>
        <taxon>Eukaryota</taxon>
        <taxon>Metazoa</taxon>
        <taxon>Chordata</taxon>
        <taxon>Craniata</taxon>
        <taxon>Vertebrata</taxon>
        <taxon>Euteleostomi</taxon>
        <taxon>Mammalia</taxon>
        <taxon>Eutheria</taxon>
        <taxon>Laurasiatheria</taxon>
        <taxon>Chiroptera</taxon>
        <taxon>Yangochiroptera</taxon>
        <taxon>Vespertilionidae</taxon>
        <taxon>Cnephaeus</taxon>
    </lineage>
</organism>
<feature type="compositionally biased region" description="Polar residues" evidence="6">
    <location>
        <begin position="253"/>
        <end position="267"/>
    </location>
</feature>
<dbReference type="GO" id="GO:0005886">
    <property type="term" value="C:plasma membrane"/>
    <property type="evidence" value="ECO:0007669"/>
    <property type="project" value="TreeGrafter"/>
</dbReference>
<dbReference type="Gene3D" id="2.60.40.10">
    <property type="entry name" value="Immunoglobulins"/>
    <property type="match status" value="1"/>
</dbReference>
<evidence type="ECO:0000256" key="3">
    <source>
        <dbReference type="ARBA" id="ARBA00022729"/>
    </source>
</evidence>
<evidence type="ECO:0000259" key="9">
    <source>
        <dbReference type="SMART" id="SM00409"/>
    </source>
</evidence>
<dbReference type="InterPro" id="IPR036179">
    <property type="entry name" value="Ig-like_dom_sf"/>
</dbReference>
<dbReference type="FunFam" id="2.60.40.10:FF:000370">
    <property type="entry name" value="CMRF35-like molecule 1"/>
    <property type="match status" value="1"/>
</dbReference>
<feature type="transmembrane region" description="Helical" evidence="7">
    <location>
        <begin position="226"/>
        <end position="249"/>
    </location>
</feature>
<dbReference type="Proteomes" id="UP001177744">
    <property type="component" value="Unassembled WGS sequence"/>
</dbReference>
<comment type="caution">
    <text evidence="10">The sequence shown here is derived from an EMBL/GenBank/DDBJ whole genome shotgun (WGS) entry which is preliminary data.</text>
</comment>
<dbReference type="AlphaFoldDB" id="A0AA40HHJ9"/>
<evidence type="ECO:0000256" key="8">
    <source>
        <dbReference type="SAM" id="SignalP"/>
    </source>
</evidence>
<dbReference type="EMBL" id="JAULJE010000020">
    <property type="protein sequence ID" value="KAK1330860.1"/>
    <property type="molecule type" value="Genomic_DNA"/>
</dbReference>
<feature type="compositionally biased region" description="Low complexity" evidence="6">
    <location>
        <begin position="275"/>
        <end position="284"/>
    </location>
</feature>
<feature type="signal peptide" evidence="8">
    <location>
        <begin position="1"/>
        <end position="17"/>
    </location>
</feature>
<reference evidence="10" key="1">
    <citation type="submission" date="2023-06" db="EMBL/GenBank/DDBJ databases">
        <title>Reference genome for the Northern bat (Eptesicus nilssonii), a most northern bat species.</title>
        <authorList>
            <person name="Laine V.N."/>
            <person name="Pulliainen A.T."/>
            <person name="Lilley T.M."/>
        </authorList>
    </citation>
    <scope>NUCLEOTIDE SEQUENCE</scope>
    <source>
        <strain evidence="10">BLF_Eptnil</strain>
        <tissue evidence="10">Kidney</tissue>
    </source>
</reference>